<sequence length="235" mass="27381">MGTCMASSYANLFMGVIEEQLLGSSADKPLVWLRYIDDIFLIWTHGRPKLETFIKYANTLHPTIKFISIISKTNIPFLDVMVLEQNNTLQTDLYNKFTFNHLHWTPCHPQQKKRSTLYSLPFRLVRICSNSEPLQTRLEQLSTHLRSRGFPNRQIETAIKKKDKKSQTHQDTQSYTDATEKRNRQIEYHSSSHITPHCYISPPSSKDISQFYTLLTSAGSRYHKCLWQLIADLKT</sequence>
<gene>
    <name evidence="3" type="ORF">PoB_006000200</name>
</gene>
<comment type="caution">
    <text evidence="3">The sequence shown here is derived from an EMBL/GenBank/DDBJ whole genome shotgun (WGS) entry which is preliminary data.</text>
</comment>
<evidence type="ECO:0000313" key="4">
    <source>
        <dbReference type="Proteomes" id="UP000735302"/>
    </source>
</evidence>
<organism evidence="3 4">
    <name type="scientific">Plakobranchus ocellatus</name>
    <dbReference type="NCBI Taxonomy" id="259542"/>
    <lineage>
        <taxon>Eukaryota</taxon>
        <taxon>Metazoa</taxon>
        <taxon>Spiralia</taxon>
        <taxon>Lophotrochozoa</taxon>
        <taxon>Mollusca</taxon>
        <taxon>Gastropoda</taxon>
        <taxon>Heterobranchia</taxon>
        <taxon>Euthyneura</taxon>
        <taxon>Panpulmonata</taxon>
        <taxon>Sacoglossa</taxon>
        <taxon>Placobranchoidea</taxon>
        <taxon>Plakobranchidae</taxon>
        <taxon>Plakobranchus</taxon>
    </lineage>
</organism>
<evidence type="ECO:0000259" key="2">
    <source>
        <dbReference type="Pfam" id="PF26215"/>
    </source>
</evidence>
<dbReference type="PANTHER" id="PTHR21301">
    <property type="entry name" value="REVERSE TRANSCRIPTASE"/>
    <property type="match status" value="1"/>
</dbReference>
<dbReference type="Pfam" id="PF26215">
    <property type="entry name" value="HTH_animal"/>
    <property type="match status" value="1"/>
</dbReference>
<keyword evidence="4" id="KW-1185">Reference proteome</keyword>
<feature type="domain" description="Helix-turn-helix" evidence="2">
    <location>
        <begin position="102"/>
        <end position="160"/>
    </location>
</feature>
<feature type="region of interest" description="Disordered" evidence="1">
    <location>
        <begin position="159"/>
        <end position="182"/>
    </location>
</feature>
<reference evidence="3 4" key="1">
    <citation type="journal article" date="2021" name="Elife">
        <title>Chloroplast acquisition without the gene transfer in kleptoplastic sea slugs, Plakobranchus ocellatus.</title>
        <authorList>
            <person name="Maeda T."/>
            <person name="Takahashi S."/>
            <person name="Yoshida T."/>
            <person name="Shimamura S."/>
            <person name="Takaki Y."/>
            <person name="Nagai Y."/>
            <person name="Toyoda A."/>
            <person name="Suzuki Y."/>
            <person name="Arimoto A."/>
            <person name="Ishii H."/>
            <person name="Satoh N."/>
            <person name="Nishiyama T."/>
            <person name="Hasebe M."/>
            <person name="Maruyama T."/>
            <person name="Minagawa J."/>
            <person name="Obokata J."/>
            <person name="Shigenobu S."/>
        </authorList>
    </citation>
    <scope>NUCLEOTIDE SEQUENCE [LARGE SCALE GENOMIC DNA]</scope>
</reference>
<proteinExistence type="predicted"/>
<dbReference type="Proteomes" id="UP000735302">
    <property type="component" value="Unassembled WGS sequence"/>
</dbReference>
<dbReference type="PANTHER" id="PTHR21301:SF10">
    <property type="entry name" value="REVERSE TRANSCRIPTASE DOMAIN-CONTAINING PROTEIN"/>
    <property type="match status" value="1"/>
</dbReference>
<accession>A0AAV4CNP3</accession>
<dbReference type="AlphaFoldDB" id="A0AAV4CNP3"/>
<dbReference type="EMBL" id="BLXT01006781">
    <property type="protein sequence ID" value="GFO33497.1"/>
    <property type="molecule type" value="Genomic_DNA"/>
</dbReference>
<evidence type="ECO:0000256" key="1">
    <source>
        <dbReference type="SAM" id="MobiDB-lite"/>
    </source>
</evidence>
<name>A0AAV4CNP3_9GAST</name>
<evidence type="ECO:0000313" key="3">
    <source>
        <dbReference type="EMBL" id="GFO33497.1"/>
    </source>
</evidence>
<dbReference type="InterPro" id="IPR058912">
    <property type="entry name" value="HTH_animal"/>
</dbReference>
<protein>
    <recommendedName>
        <fullName evidence="2">Helix-turn-helix domain-containing protein</fullName>
    </recommendedName>
</protein>